<accession>A0A292PZU3</accession>
<gene>
    <name evidence="2" type="ORF">GSTUAT00003985001</name>
</gene>
<feature type="region of interest" description="Disordered" evidence="1">
    <location>
        <begin position="122"/>
        <end position="143"/>
    </location>
</feature>
<name>A0A292PZU3_9PEZI</name>
<evidence type="ECO:0000256" key="1">
    <source>
        <dbReference type="SAM" id="MobiDB-lite"/>
    </source>
</evidence>
<evidence type="ECO:0000313" key="2">
    <source>
        <dbReference type="EMBL" id="CUS11937.1"/>
    </source>
</evidence>
<evidence type="ECO:0000313" key="3">
    <source>
        <dbReference type="Proteomes" id="UP001412239"/>
    </source>
</evidence>
<proteinExistence type="predicted"/>
<dbReference type="AlphaFoldDB" id="A0A292PZU3"/>
<keyword evidence="3" id="KW-1185">Reference proteome</keyword>
<sequence>MVELAGGTSSLSPSAPVASTSLRLMGFSSDFHRAGTMQYNAGIAGGRKGEGTMFGAVGFAESDARGELFQIQRDRAPPLDEGQGQERKCGAAGHDKLMRRVEMRTASIILVATKAAELPPSAAVGSATEGEGASIRGGREGKQGGGHLFGKFESIRVRSHQSFSGVMGRNGEFTGERAASITYEWLQCVMKHAATRALQVWQGWQGWQGWGHWSRSGTEEKGGEKGACKLWGNTDENCTLSDVDASSPVDRSQRGRFLSRVEKVAWEWNRKPRKSDHFRTRIQIKYRDRTSGLTVMRYIIFSWSRGVYRSMLPYFVWGVRITLAVT</sequence>
<dbReference type="Proteomes" id="UP001412239">
    <property type="component" value="Unassembled WGS sequence"/>
</dbReference>
<reference evidence="2" key="1">
    <citation type="submission" date="2015-10" db="EMBL/GenBank/DDBJ databases">
        <authorList>
            <person name="Regsiter A."/>
            <person name="william w."/>
        </authorList>
    </citation>
    <scope>NUCLEOTIDE SEQUENCE</scope>
    <source>
        <strain evidence="2">Montdore</strain>
    </source>
</reference>
<organism evidence="2 3">
    <name type="scientific">Tuber aestivum</name>
    <name type="common">summer truffle</name>
    <dbReference type="NCBI Taxonomy" id="59557"/>
    <lineage>
        <taxon>Eukaryota</taxon>
        <taxon>Fungi</taxon>
        <taxon>Dikarya</taxon>
        <taxon>Ascomycota</taxon>
        <taxon>Pezizomycotina</taxon>
        <taxon>Pezizomycetes</taxon>
        <taxon>Pezizales</taxon>
        <taxon>Tuberaceae</taxon>
        <taxon>Tuber</taxon>
    </lineage>
</organism>
<dbReference type="EMBL" id="LN891008">
    <property type="protein sequence ID" value="CUS11937.1"/>
    <property type="molecule type" value="Genomic_DNA"/>
</dbReference>
<protein>
    <submittedName>
        <fullName evidence="2">Uncharacterized protein</fullName>
    </submittedName>
</protein>